<gene>
    <name evidence="3" type="primary">LOC123097355</name>
</gene>
<dbReference type="Proteomes" id="UP000019116">
    <property type="component" value="Chromosome 4A"/>
</dbReference>
<dbReference type="Gramene" id="TraesROB_scaffold_085918_01G000100.1">
    <property type="protein sequence ID" value="TraesROB_scaffold_085918_01G000100.1"/>
    <property type="gene ID" value="TraesROB_scaffold_085918_01G000100"/>
</dbReference>
<dbReference type="Gramene" id="TraesCS4A02G143000.1">
    <property type="protein sequence ID" value="TraesCS4A02G143000.1"/>
    <property type="gene ID" value="TraesCS4A02G143000"/>
</dbReference>
<feature type="region of interest" description="Disordered" evidence="1">
    <location>
        <begin position="1"/>
        <end position="45"/>
    </location>
</feature>
<accession>A0A3B6HW66</accession>
<evidence type="ECO:0000313" key="4">
    <source>
        <dbReference type="Proteomes" id="UP000019116"/>
    </source>
</evidence>
<dbReference type="Gramene" id="TraesCAD_scaffold_011036_01G000100.1">
    <property type="protein sequence ID" value="TraesCAD_scaffold_011036_01G000100.1"/>
    <property type="gene ID" value="TraesCAD_scaffold_011036_01G000100"/>
</dbReference>
<sequence length="150" mass="16153">MVAPKTTMLGGIGGGGDDDNGLWKERERESGEREEKGGHGSRAGMDQGIVIGLCKVRLEDSSLGFFGWSAHRRAYDNTSIAKAKRSAPSSGNLFGRGGEYGESPQMADRLTRIAIVSEDKCKPKKCRQECKKSCPVVKTGNSPLSPHSRV</sequence>
<organism evidence="3">
    <name type="scientific">Triticum aestivum</name>
    <name type="common">Wheat</name>
    <dbReference type="NCBI Taxonomy" id="4565"/>
    <lineage>
        <taxon>Eukaryota</taxon>
        <taxon>Viridiplantae</taxon>
        <taxon>Streptophyta</taxon>
        <taxon>Embryophyta</taxon>
        <taxon>Tracheophyta</taxon>
        <taxon>Spermatophyta</taxon>
        <taxon>Magnoliopsida</taxon>
        <taxon>Liliopsida</taxon>
        <taxon>Poales</taxon>
        <taxon>Poaceae</taxon>
        <taxon>BOP clade</taxon>
        <taxon>Pooideae</taxon>
        <taxon>Triticodae</taxon>
        <taxon>Triticeae</taxon>
        <taxon>Triticinae</taxon>
        <taxon>Triticum</taxon>
    </lineage>
</organism>
<dbReference type="OrthoDB" id="6593433at2759"/>
<dbReference type="AlphaFoldDB" id="A0A3B6HW66"/>
<reference evidence="3" key="2">
    <citation type="submission" date="2018-10" db="UniProtKB">
        <authorList>
            <consortium name="EnsemblPlants"/>
        </authorList>
    </citation>
    <scope>IDENTIFICATION</scope>
</reference>
<dbReference type="InterPro" id="IPR007209">
    <property type="entry name" value="RNaseL-inhib-like_metal-bd_dom"/>
</dbReference>
<keyword evidence="4" id="KW-1185">Reference proteome</keyword>
<feature type="domain" description="RNase L inhibitor RLI-like possible metal-binding" evidence="2">
    <location>
        <begin position="111"/>
        <end position="140"/>
    </location>
</feature>
<evidence type="ECO:0000256" key="1">
    <source>
        <dbReference type="SAM" id="MobiDB-lite"/>
    </source>
</evidence>
<dbReference type="PaxDb" id="4565-Traes_4DL_BB5926517.1"/>
<dbReference type="Gramene" id="TraesWEE_scaffold_094295_01G000100.1">
    <property type="protein sequence ID" value="TraesWEE_scaffold_094295_01G000100.1"/>
    <property type="gene ID" value="TraesWEE_scaffold_094295_01G000100"/>
</dbReference>
<dbReference type="Gramene" id="TraesCLE_scaffold_103397_01G000100.1">
    <property type="protein sequence ID" value="TraesCLE_scaffold_103397_01G000100.1"/>
    <property type="gene ID" value="TraesCLE_scaffold_103397_01G000100"/>
</dbReference>
<proteinExistence type="predicted"/>
<dbReference type="EnsemblPlants" id="TraesCS4A02G143000.1">
    <property type="protein sequence ID" value="TraesCS4A02G143000.1"/>
    <property type="gene ID" value="TraesCS4A02G143000"/>
</dbReference>
<evidence type="ECO:0000259" key="2">
    <source>
        <dbReference type="Pfam" id="PF04068"/>
    </source>
</evidence>
<protein>
    <submittedName>
        <fullName evidence="3">68 kDa protein HP68</fullName>
    </submittedName>
</protein>
<name>A0A3B6HW66_WHEAT</name>
<dbReference type="Gramene" id="TraesCS4A03G0323800.1">
    <property type="protein sequence ID" value="TraesCS4A03G0323800.1.CDS"/>
    <property type="gene ID" value="TraesCS4A03G0323800"/>
</dbReference>
<feature type="compositionally biased region" description="Basic and acidic residues" evidence="1">
    <location>
        <begin position="21"/>
        <end position="38"/>
    </location>
</feature>
<reference evidence="3" key="1">
    <citation type="submission" date="2018-08" db="EMBL/GenBank/DDBJ databases">
        <authorList>
            <person name="Rossello M."/>
        </authorList>
    </citation>
    <scope>NUCLEOTIDE SEQUENCE [LARGE SCALE GENOMIC DNA]</scope>
    <source>
        <strain evidence="3">cv. Chinese Spring</strain>
    </source>
</reference>
<dbReference type="Pfam" id="PF04068">
    <property type="entry name" value="Fer4_RLI"/>
    <property type="match status" value="1"/>
</dbReference>
<evidence type="ECO:0000313" key="3">
    <source>
        <dbReference type="EnsemblPlants" id="TraesCS4A02G143000.1"/>
    </source>
</evidence>